<dbReference type="RefSeq" id="WP_184464950.1">
    <property type="nucleotide sequence ID" value="NZ_JACHHW010000013.1"/>
</dbReference>
<feature type="region of interest" description="Disordered" evidence="1">
    <location>
        <begin position="1"/>
        <end position="23"/>
    </location>
</feature>
<gene>
    <name evidence="2" type="ORF">HNQ57_003419</name>
</gene>
<organism evidence="2 3">
    <name type="scientific">Zhongshania antarctica</name>
    <dbReference type="NCBI Taxonomy" id="641702"/>
    <lineage>
        <taxon>Bacteria</taxon>
        <taxon>Pseudomonadati</taxon>
        <taxon>Pseudomonadota</taxon>
        <taxon>Gammaproteobacteria</taxon>
        <taxon>Cellvibrionales</taxon>
        <taxon>Spongiibacteraceae</taxon>
        <taxon>Zhongshania</taxon>
    </lineage>
</organism>
<dbReference type="Proteomes" id="UP000536640">
    <property type="component" value="Unassembled WGS sequence"/>
</dbReference>
<feature type="compositionally biased region" description="Basic and acidic residues" evidence="1">
    <location>
        <begin position="1"/>
        <end position="10"/>
    </location>
</feature>
<keyword evidence="3" id="KW-1185">Reference proteome</keyword>
<protein>
    <submittedName>
        <fullName evidence="2">Uncharacterized protein</fullName>
    </submittedName>
</protein>
<proteinExistence type="predicted"/>
<sequence>MNELPDDHKGHTIIPSASGPTGGPWVGNYSVWKIEPNNNYTAVLQGFISGEFATQEGAISTAVLEAKSKIDAL</sequence>
<dbReference type="AlphaFoldDB" id="A0A840R743"/>
<comment type="caution">
    <text evidence="2">The sequence shown here is derived from an EMBL/GenBank/DDBJ whole genome shotgun (WGS) entry which is preliminary data.</text>
</comment>
<evidence type="ECO:0000256" key="1">
    <source>
        <dbReference type="SAM" id="MobiDB-lite"/>
    </source>
</evidence>
<reference evidence="2 3" key="1">
    <citation type="submission" date="2020-08" db="EMBL/GenBank/DDBJ databases">
        <title>Genomic Encyclopedia of Type Strains, Phase IV (KMG-IV): sequencing the most valuable type-strain genomes for metagenomic binning, comparative biology and taxonomic classification.</title>
        <authorList>
            <person name="Goeker M."/>
        </authorList>
    </citation>
    <scope>NUCLEOTIDE SEQUENCE [LARGE SCALE GENOMIC DNA]</scope>
    <source>
        <strain evidence="2 3">DSM 25701</strain>
    </source>
</reference>
<evidence type="ECO:0000313" key="3">
    <source>
        <dbReference type="Proteomes" id="UP000536640"/>
    </source>
</evidence>
<dbReference type="EMBL" id="JACHHW010000013">
    <property type="protein sequence ID" value="MBB5189119.1"/>
    <property type="molecule type" value="Genomic_DNA"/>
</dbReference>
<accession>A0A840R743</accession>
<evidence type="ECO:0000313" key="2">
    <source>
        <dbReference type="EMBL" id="MBB5189119.1"/>
    </source>
</evidence>
<name>A0A840R743_9GAMM</name>